<proteinExistence type="predicted"/>
<feature type="domain" description="HD" evidence="2">
    <location>
        <begin position="59"/>
        <end position="146"/>
    </location>
</feature>
<dbReference type="PANTHER" id="PTHR47545">
    <property type="entry name" value="MULTIFUNCTIONAL CCA PROTEIN"/>
    <property type="match status" value="1"/>
</dbReference>
<dbReference type="RefSeq" id="WP_072984903.1">
    <property type="nucleotide sequence ID" value="NZ_FQZB01000004.1"/>
</dbReference>
<keyword evidence="4" id="KW-1185">Reference proteome</keyword>
<dbReference type="InterPro" id="IPR006675">
    <property type="entry name" value="HDIG_dom"/>
</dbReference>
<evidence type="ECO:0000313" key="3">
    <source>
        <dbReference type="EMBL" id="SHI60570.1"/>
    </source>
</evidence>
<dbReference type="Gene3D" id="1.10.3090.10">
    <property type="entry name" value="cca-adding enzyme, domain 2"/>
    <property type="match status" value="1"/>
</dbReference>
<evidence type="ECO:0000259" key="2">
    <source>
        <dbReference type="Pfam" id="PF01966"/>
    </source>
</evidence>
<dbReference type="GO" id="GO:0000166">
    <property type="term" value="F:nucleotide binding"/>
    <property type="evidence" value="ECO:0007669"/>
    <property type="project" value="UniProtKB-KW"/>
</dbReference>
<name>A0A1M6CHR9_9CLOT</name>
<dbReference type="EMBL" id="FQZB01000004">
    <property type="protein sequence ID" value="SHI60570.1"/>
    <property type="molecule type" value="Genomic_DNA"/>
</dbReference>
<reference evidence="3 4" key="1">
    <citation type="submission" date="2016-11" db="EMBL/GenBank/DDBJ databases">
        <authorList>
            <person name="Jaros S."/>
            <person name="Januszkiewicz K."/>
            <person name="Wedrychowicz H."/>
        </authorList>
    </citation>
    <scope>NUCLEOTIDE SEQUENCE [LARGE SCALE GENOMIC DNA]</scope>
    <source>
        <strain evidence="3 4">DSM 21758</strain>
    </source>
</reference>
<sequence length="217" mass="25113">MEILEVVNEIEKHLLEDKKPSIYLNEAKNKGFFKIQGIEVLNELENIPQSPKHHPEGNVWNHTLLVVDEAAKYKDLSSDARVFMWAALIHDIGKEKTTMNKEGRITAYDHDRVGAEMARRMLRKISEDIVFNEKVVNLVRYHMQYLYVSKRLPFSDIKAMSENSNPEDIALLSLCDRFGRGKLSKSQKEDMLSDINKFLKQVSSTSGEEYKLIEDLK</sequence>
<evidence type="ECO:0000313" key="4">
    <source>
        <dbReference type="Proteomes" id="UP000184310"/>
    </source>
</evidence>
<dbReference type="Proteomes" id="UP000184310">
    <property type="component" value="Unassembled WGS sequence"/>
</dbReference>
<keyword evidence="1" id="KW-0547">Nucleotide-binding</keyword>
<dbReference type="Pfam" id="PF01966">
    <property type="entry name" value="HD"/>
    <property type="match status" value="1"/>
</dbReference>
<dbReference type="CDD" id="cd00077">
    <property type="entry name" value="HDc"/>
    <property type="match status" value="1"/>
</dbReference>
<accession>A0A1M6CHR9</accession>
<dbReference type="InterPro" id="IPR006674">
    <property type="entry name" value="HD_domain"/>
</dbReference>
<dbReference type="OrthoDB" id="9805698at2"/>
<dbReference type="InterPro" id="IPR003607">
    <property type="entry name" value="HD/PDEase_dom"/>
</dbReference>
<dbReference type="PANTHER" id="PTHR47545:SF2">
    <property type="entry name" value="CC-ADDING TRNA NUCLEOTIDYLTRANSFERASE"/>
    <property type="match status" value="1"/>
</dbReference>
<dbReference type="InterPro" id="IPR050124">
    <property type="entry name" value="tRNA_CCA-adding_enzyme"/>
</dbReference>
<dbReference type="SUPFAM" id="SSF109604">
    <property type="entry name" value="HD-domain/PDEase-like"/>
    <property type="match status" value="1"/>
</dbReference>
<organism evidence="3 4">
    <name type="scientific">Clostridium cavendishii DSM 21758</name>
    <dbReference type="NCBI Taxonomy" id="1121302"/>
    <lineage>
        <taxon>Bacteria</taxon>
        <taxon>Bacillati</taxon>
        <taxon>Bacillota</taxon>
        <taxon>Clostridia</taxon>
        <taxon>Eubacteriales</taxon>
        <taxon>Clostridiaceae</taxon>
        <taxon>Clostridium</taxon>
    </lineage>
</organism>
<gene>
    <name evidence="3" type="ORF">SAMN02745163_00470</name>
</gene>
<evidence type="ECO:0000256" key="1">
    <source>
        <dbReference type="ARBA" id="ARBA00022741"/>
    </source>
</evidence>
<dbReference type="STRING" id="1121302.SAMN02745163_00470"/>
<dbReference type="NCBIfam" id="TIGR00277">
    <property type="entry name" value="HDIG"/>
    <property type="match status" value="1"/>
</dbReference>
<protein>
    <submittedName>
        <fullName evidence="3">HDIG domain-containing protein</fullName>
    </submittedName>
</protein>
<dbReference type="AlphaFoldDB" id="A0A1M6CHR9"/>